<evidence type="ECO:0000256" key="8">
    <source>
        <dbReference type="ARBA" id="ARBA00048679"/>
    </source>
</evidence>
<dbReference type="SUPFAM" id="SSF56112">
    <property type="entry name" value="Protein kinase-like (PK-like)"/>
    <property type="match status" value="2"/>
</dbReference>
<gene>
    <name evidence="11" type="ORF">GQ607_004896</name>
</gene>
<dbReference type="GO" id="GO:0050684">
    <property type="term" value="P:regulation of mRNA processing"/>
    <property type="evidence" value="ECO:0007669"/>
    <property type="project" value="TreeGrafter"/>
</dbReference>
<dbReference type="InterPro" id="IPR017441">
    <property type="entry name" value="Protein_kinase_ATP_BS"/>
</dbReference>
<evidence type="ECO:0000256" key="6">
    <source>
        <dbReference type="ARBA" id="ARBA00022840"/>
    </source>
</evidence>
<feature type="domain" description="Protein kinase" evidence="10">
    <location>
        <begin position="53"/>
        <end position="397"/>
    </location>
</feature>
<keyword evidence="6 9" id="KW-0067">ATP-binding</keyword>
<dbReference type="GO" id="GO:0005634">
    <property type="term" value="C:nucleus"/>
    <property type="evidence" value="ECO:0007669"/>
    <property type="project" value="TreeGrafter"/>
</dbReference>
<comment type="catalytic activity">
    <reaction evidence="7">
        <text>L-threonyl-[protein] + ATP = O-phospho-L-threonyl-[protein] + ADP + H(+)</text>
        <dbReference type="Rhea" id="RHEA:46608"/>
        <dbReference type="Rhea" id="RHEA-COMP:11060"/>
        <dbReference type="Rhea" id="RHEA-COMP:11605"/>
        <dbReference type="ChEBI" id="CHEBI:15378"/>
        <dbReference type="ChEBI" id="CHEBI:30013"/>
        <dbReference type="ChEBI" id="CHEBI:30616"/>
        <dbReference type="ChEBI" id="CHEBI:61977"/>
        <dbReference type="ChEBI" id="CHEBI:456216"/>
        <dbReference type="EC" id="2.7.11.1"/>
    </reaction>
</comment>
<keyword evidence="3" id="KW-0808">Transferase</keyword>
<evidence type="ECO:0000256" key="2">
    <source>
        <dbReference type="ARBA" id="ARBA00022527"/>
    </source>
</evidence>
<evidence type="ECO:0000259" key="10">
    <source>
        <dbReference type="PROSITE" id="PS50011"/>
    </source>
</evidence>
<evidence type="ECO:0000256" key="3">
    <source>
        <dbReference type="ARBA" id="ARBA00022679"/>
    </source>
</evidence>
<feature type="binding site" evidence="9">
    <location>
        <position position="436"/>
    </location>
    <ligand>
        <name>ATP</name>
        <dbReference type="ChEBI" id="CHEBI:30616"/>
    </ligand>
</feature>
<proteinExistence type="predicted"/>
<accession>A0A8H3WKW4</accession>
<dbReference type="InterPro" id="IPR011009">
    <property type="entry name" value="Kinase-like_dom_sf"/>
</dbReference>
<dbReference type="Proteomes" id="UP000434172">
    <property type="component" value="Unassembled WGS sequence"/>
</dbReference>
<keyword evidence="4 9" id="KW-0547">Nucleotide-binding</keyword>
<dbReference type="OrthoDB" id="5979581at2759"/>
<dbReference type="PANTHER" id="PTHR47634:SF9">
    <property type="entry name" value="PROTEIN KINASE DOMAIN-CONTAINING PROTEIN-RELATED"/>
    <property type="match status" value="1"/>
</dbReference>
<dbReference type="InterPro" id="IPR051334">
    <property type="entry name" value="SRPK"/>
</dbReference>
<keyword evidence="5 11" id="KW-0418">Kinase</keyword>
<dbReference type="GO" id="GO:0005524">
    <property type="term" value="F:ATP binding"/>
    <property type="evidence" value="ECO:0007669"/>
    <property type="project" value="UniProtKB-UniRule"/>
</dbReference>
<comment type="caution">
    <text evidence="11">The sequence shown here is derived from an EMBL/GenBank/DDBJ whole genome shotgun (WGS) entry which is preliminary data.</text>
</comment>
<comment type="catalytic activity">
    <reaction evidence="8">
        <text>L-seryl-[protein] + ATP = O-phospho-L-seryl-[protein] + ADP + H(+)</text>
        <dbReference type="Rhea" id="RHEA:17989"/>
        <dbReference type="Rhea" id="RHEA-COMP:9863"/>
        <dbReference type="Rhea" id="RHEA-COMP:11604"/>
        <dbReference type="ChEBI" id="CHEBI:15378"/>
        <dbReference type="ChEBI" id="CHEBI:29999"/>
        <dbReference type="ChEBI" id="CHEBI:30616"/>
        <dbReference type="ChEBI" id="CHEBI:83421"/>
        <dbReference type="ChEBI" id="CHEBI:456216"/>
        <dbReference type="EC" id="2.7.11.1"/>
    </reaction>
</comment>
<sequence length="766" mass="85778">MAPRDASPPRLLPYADPEEIYPEHVRLEEETFPWYHPDNWYPVTIGQVFESRYQVLLKLGFGSASTSWLCRDLREHVYVTLKVFAVGNSQAATEEKVLRHLESVKSDHPGAKLVRLLKNTFKIAGQNGSHLCLVLKTLGISLADIREMAGGRVPPTLLKGLVQGVLLGLDYLHTVANIIHTDIQDGNIMLSIKDTDVLDALVEDEWDLPSARKIIKDRVIYASTGLEIPDEPGDPVIADFGDARIDEGPFEFEEEVMPDVYRAPEIVLGVPWNEKIDIWALGLLIWDLLEGKLLFKTRLRDPTVSRAAHFARMISLLGPPPEDLLERGSAWKTLFDEDAVFTKHKTISMRHLLQSFQAGARRLGAKLVWSANMSQVPRPIDEEDLAGYRPGGYHPVRIGDHFNHGKYKVLNKLGYGGYSTVWLARNHETESHVALKVLAAHTSKVGLDINELDILLNVTSKSATNPGTAHVLGLLDHFEHRGPNGDHLCLVSKPMGPNMSLFRTLFPKARIPVPTMKRVSKQLLLALSYLHDECQVIHTDIKPANIMIESPGINELFEQAPSEVFVSSDVPLPPPNDFYIGSHEFCAGDEDITESSELSVRLADFGTSSWFDDHLTEWIQPAMLRAPEVTLGADWGHKVDIWNLGLVIWELTQGAVLFDGSWTPQDPYTAEAQLAQMTSLLGTFPKSLLSRSRECDRYFTSDGNLLKPSTFGSLSLNDMCKNRLNCDMSESDRADFLDFIMTMIRLDPAERPDAKTLLGHKWIQES</sequence>
<evidence type="ECO:0000313" key="12">
    <source>
        <dbReference type="Proteomes" id="UP000434172"/>
    </source>
</evidence>
<protein>
    <recommendedName>
        <fullName evidence="1">non-specific serine/threonine protein kinase</fullName>
        <ecNumber evidence="1">2.7.11.1</ecNumber>
    </recommendedName>
</protein>
<evidence type="ECO:0000256" key="5">
    <source>
        <dbReference type="ARBA" id="ARBA00022777"/>
    </source>
</evidence>
<dbReference type="GO" id="GO:0000245">
    <property type="term" value="P:spliceosomal complex assembly"/>
    <property type="evidence" value="ECO:0007669"/>
    <property type="project" value="TreeGrafter"/>
</dbReference>
<dbReference type="SMART" id="SM00220">
    <property type="entry name" value="S_TKc"/>
    <property type="match status" value="2"/>
</dbReference>
<dbReference type="EMBL" id="WOWK01000021">
    <property type="protein sequence ID" value="KAF0327687.1"/>
    <property type="molecule type" value="Genomic_DNA"/>
</dbReference>
<dbReference type="GO" id="GO:0004674">
    <property type="term" value="F:protein serine/threonine kinase activity"/>
    <property type="evidence" value="ECO:0007669"/>
    <property type="project" value="UniProtKB-KW"/>
</dbReference>
<feature type="domain" description="Protein kinase" evidence="10">
    <location>
        <begin position="407"/>
        <end position="763"/>
    </location>
</feature>
<evidence type="ECO:0000256" key="7">
    <source>
        <dbReference type="ARBA" id="ARBA00047899"/>
    </source>
</evidence>
<evidence type="ECO:0000256" key="1">
    <source>
        <dbReference type="ARBA" id="ARBA00012513"/>
    </source>
</evidence>
<dbReference type="GO" id="GO:0005737">
    <property type="term" value="C:cytoplasm"/>
    <property type="evidence" value="ECO:0007669"/>
    <property type="project" value="TreeGrafter"/>
</dbReference>
<dbReference type="EC" id="2.7.11.1" evidence="1"/>
<keyword evidence="2" id="KW-0723">Serine/threonine-protein kinase</keyword>
<reference evidence="11 12" key="1">
    <citation type="submission" date="2019-12" db="EMBL/GenBank/DDBJ databases">
        <title>A genome sequence resource for the geographically widespread anthracnose pathogen Colletotrichum asianum.</title>
        <authorList>
            <person name="Meng Y."/>
        </authorList>
    </citation>
    <scope>NUCLEOTIDE SEQUENCE [LARGE SCALE GENOMIC DNA]</scope>
    <source>
        <strain evidence="11 12">ICMP 18580</strain>
    </source>
</reference>
<dbReference type="Pfam" id="PF00069">
    <property type="entry name" value="Pkinase"/>
    <property type="match status" value="2"/>
</dbReference>
<dbReference type="PROSITE" id="PS00108">
    <property type="entry name" value="PROTEIN_KINASE_ST"/>
    <property type="match status" value="1"/>
</dbReference>
<evidence type="ECO:0000256" key="9">
    <source>
        <dbReference type="PROSITE-ProRule" id="PRU10141"/>
    </source>
</evidence>
<dbReference type="Gene3D" id="1.10.510.10">
    <property type="entry name" value="Transferase(Phosphotransferase) domain 1"/>
    <property type="match status" value="2"/>
</dbReference>
<dbReference type="PANTHER" id="PTHR47634">
    <property type="entry name" value="PROTEIN KINASE DOMAIN-CONTAINING PROTEIN-RELATED"/>
    <property type="match status" value="1"/>
</dbReference>
<name>A0A8H3WKW4_9PEZI</name>
<dbReference type="InterPro" id="IPR000719">
    <property type="entry name" value="Prot_kinase_dom"/>
</dbReference>
<dbReference type="Gene3D" id="3.30.200.20">
    <property type="entry name" value="Phosphorylase Kinase, domain 1"/>
    <property type="match status" value="2"/>
</dbReference>
<dbReference type="PROSITE" id="PS50011">
    <property type="entry name" value="PROTEIN_KINASE_DOM"/>
    <property type="match status" value="2"/>
</dbReference>
<evidence type="ECO:0000313" key="11">
    <source>
        <dbReference type="EMBL" id="KAF0327687.1"/>
    </source>
</evidence>
<organism evidence="11 12">
    <name type="scientific">Colletotrichum asianum</name>
    <dbReference type="NCBI Taxonomy" id="702518"/>
    <lineage>
        <taxon>Eukaryota</taxon>
        <taxon>Fungi</taxon>
        <taxon>Dikarya</taxon>
        <taxon>Ascomycota</taxon>
        <taxon>Pezizomycotina</taxon>
        <taxon>Sordariomycetes</taxon>
        <taxon>Hypocreomycetidae</taxon>
        <taxon>Glomerellales</taxon>
        <taxon>Glomerellaceae</taxon>
        <taxon>Colletotrichum</taxon>
        <taxon>Colletotrichum gloeosporioides species complex</taxon>
    </lineage>
</organism>
<dbReference type="AlphaFoldDB" id="A0A8H3WKW4"/>
<dbReference type="InterPro" id="IPR008271">
    <property type="entry name" value="Ser/Thr_kinase_AS"/>
</dbReference>
<evidence type="ECO:0000256" key="4">
    <source>
        <dbReference type="ARBA" id="ARBA00022741"/>
    </source>
</evidence>
<dbReference type="PROSITE" id="PS00107">
    <property type="entry name" value="PROTEIN_KINASE_ATP"/>
    <property type="match status" value="1"/>
</dbReference>
<keyword evidence="12" id="KW-1185">Reference proteome</keyword>